<dbReference type="GO" id="GO:0003917">
    <property type="term" value="F:DNA topoisomerase type I (single strand cut, ATP-independent) activity"/>
    <property type="evidence" value="ECO:0007669"/>
    <property type="project" value="InterPro"/>
</dbReference>
<dbReference type="GO" id="GO:0043597">
    <property type="term" value="C:cytoplasmic replication fork"/>
    <property type="evidence" value="ECO:0007669"/>
    <property type="project" value="TreeGrafter"/>
</dbReference>
<dbReference type="GO" id="GO:0006265">
    <property type="term" value="P:DNA topological change"/>
    <property type="evidence" value="ECO:0007669"/>
    <property type="project" value="InterPro"/>
</dbReference>
<dbReference type="OrthoDB" id="9803554at2"/>
<feature type="domain" description="Toprim" evidence="1">
    <location>
        <begin position="1"/>
        <end position="144"/>
    </location>
</feature>
<dbReference type="SUPFAM" id="SSF56712">
    <property type="entry name" value="Prokaryotic type I DNA topoisomerase"/>
    <property type="match status" value="1"/>
</dbReference>
<dbReference type="Gene3D" id="3.40.50.140">
    <property type="match status" value="1"/>
</dbReference>
<dbReference type="AlphaFoldDB" id="A0A5S3V2A0"/>
<dbReference type="EMBL" id="PNBX01000098">
    <property type="protein sequence ID" value="TMO64873.1"/>
    <property type="molecule type" value="Genomic_DNA"/>
</dbReference>
<evidence type="ECO:0000313" key="3">
    <source>
        <dbReference type="Proteomes" id="UP000307217"/>
    </source>
</evidence>
<dbReference type="PROSITE" id="PS50880">
    <property type="entry name" value="TOPRIM"/>
    <property type="match status" value="1"/>
</dbReference>
<dbReference type="Proteomes" id="UP000307217">
    <property type="component" value="Unassembled WGS sequence"/>
</dbReference>
<dbReference type="Pfam" id="PF01751">
    <property type="entry name" value="Toprim"/>
    <property type="match status" value="1"/>
</dbReference>
<name>A0A5S3V2A0_9GAMM</name>
<evidence type="ECO:0000313" key="2">
    <source>
        <dbReference type="EMBL" id="TMO64873.1"/>
    </source>
</evidence>
<dbReference type="GO" id="GO:0003677">
    <property type="term" value="F:DNA binding"/>
    <property type="evidence" value="ECO:0007669"/>
    <property type="project" value="InterPro"/>
</dbReference>
<dbReference type="InterPro" id="IPR023405">
    <property type="entry name" value="Topo_IA_core_domain"/>
</dbReference>
<reference evidence="3" key="2">
    <citation type="submission" date="2019-06" db="EMBL/GenBank/DDBJ databases">
        <title>Co-occurence of chitin degradation, pigmentation and bioactivity in marine Pseudoalteromonas.</title>
        <authorList>
            <person name="Sonnenschein E.C."/>
            <person name="Bech P.K."/>
        </authorList>
    </citation>
    <scope>NUCLEOTIDE SEQUENCE [LARGE SCALE GENOMIC DNA]</scope>
    <source>
        <strain evidence="3">S3790</strain>
    </source>
</reference>
<sequence length="149" mass="17157">MKLYIAEKPSLGRAIADALLKPHKKQDGFIETSDGSVVSWCIGHLLEQAQPDDYDPKYKKWQHQDLPIIPTEWQFKAKANTKKQLGVLKKLIKKAQTIVHAGDPDRATTNCQLIDSNFFTYFYRATEVFNRNHIDTSVSQFRLTKSYDI</sequence>
<gene>
    <name evidence="2" type="ORF">CWC19_18145</name>
</gene>
<accession>A0A5S3V2A0</accession>
<reference evidence="2 3" key="1">
    <citation type="submission" date="2018-01" db="EMBL/GenBank/DDBJ databases">
        <authorList>
            <person name="Paulsen S."/>
            <person name="Gram L.K."/>
        </authorList>
    </citation>
    <scope>NUCLEOTIDE SEQUENCE [LARGE SCALE GENOMIC DNA]</scope>
    <source>
        <strain evidence="2 3">S3790</strain>
    </source>
</reference>
<dbReference type="CDD" id="cd03362">
    <property type="entry name" value="TOPRIM_TopoIA_TopoIII"/>
    <property type="match status" value="1"/>
</dbReference>
<keyword evidence="2" id="KW-0413">Isomerase</keyword>
<protein>
    <submittedName>
        <fullName evidence="2">DNA topoisomerase III</fullName>
    </submittedName>
</protein>
<dbReference type="InterPro" id="IPR000380">
    <property type="entry name" value="Topo_IA"/>
</dbReference>
<dbReference type="InterPro" id="IPR006171">
    <property type="entry name" value="TOPRIM_dom"/>
</dbReference>
<evidence type="ECO:0000259" key="1">
    <source>
        <dbReference type="PROSITE" id="PS50880"/>
    </source>
</evidence>
<dbReference type="GO" id="GO:0006281">
    <property type="term" value="P:DNA repair"/>
    <property type="evidence" value="ECO:0007669"/>
    <property type="project" value="TreeGrafter"/>
</dbReference>
<comment type="caution">
    <text evidence="2">The sequence shown here is derived from an EMBL/GenBank/DDBJ whole genome shotgun (WGS) entry which is preliminary data.</text>
</comment>
<organism evidence="2 3">
    <name type="scientific">Pseudoalteromonas aurantia</name>
    <dbReference type="NCBI Taxonomy" id="43654"/>
    <lineage>
        <taxon>Bacteria</taxon>
        <taxon>Pseudomonadati</taxon>
        <taxon>Pseudomonadota</taxon>
        <taxon>Gammaproteobacteria</taxon>
        <taxon>Alteromonadales</taxon>
        <taxon>Pseudoalteromonadaceae</taxon>
        <taxon>Pseudoalteromonas</taxon>
    </lineage>
</organism>
<dbReference type="PANTHER" id="PTHR11390">
    <property type="entry name" value="PROKARYOTIC DNA TOPOISOMERASE"/>
    <property type="match status" value="1"/>
</dbReference>
<dbReference type="PANTHER" id="PTHR11390:SF21">
    <property type="entry name" value="DNA TOPOISOMERASE 3-ALPHA"/>
    <property type="match status" value="1"/>
</dbReference>
<dbReference type="GO" id="GO:0006310">
    <property type="term" value="P:DNA recombination"/>
    <property type="evidence" value="ECO:0007669"/>
    <property type="project" value="TreeGrafter"/>
</dbReference>
<proteinExistence type="predicted"/>
<dbReference type="InterPro" id="IPR034144">
    <property type="entry name" value="TOPRIM_TopoIII"/>
</dbReference>
<dbReference type="SMART" id="SM00493">
    <property type="entry name" value="TOPRIM"/>
    <property type="match status" value="1"/>
</dbReference>